<dbReference type="eggNOG" id="COG3409">
    <property type="taxonomic scope" value="Bacteria"/>
</dbReference>
<evidence type="ECO:0000256" key="1">
    <source>
        <dbReference type="ARBA" id="ARBA00007010"/>
    </source>
</evidence>
<evidence type="ECO:0000313" key="12">
    <source>
        <dbReference type="Proteomes" id="UP000003860"/>
    </source>
</evidence>
<evidence type="ECO:0000256" key="3">
    <source>
        <dbReference type="ARBA" id="ARBA00022544"/>
    </source>
</evidence>
<gene>
    <name evidence="11" type="ORF">Cpap_2116</name>
</gene>
<dbReference type="GO" id="GO:0030435">
    <property type="term" value="P:sporulation resulting in formation of a cellular spore"/>
    <property type="evidence" value="ECO:0007669"/>
    <property type="project" value="UniProtKB-KW"/>
</dbReference>
<accession>F1TCJ6</accession>
<evidence type="ECO:0000313" key="11">
    <source>
        <dbReference type="EMBL" id="EGD47713.1"/>
    </source>
</evidence>
<evidence type="ECO:0000256" key="5">
    <source>
        <dbReference type="ARBA" id="ARBA00022801"/>
    </source>
</evidence>
<dbReference type="GO" id="GO:0016787">
    <property type="term" value="F:hydrolase activity"/>
    <property type="evidence" value="ECO:0007669"/>
    <property type="project" value="UniProtKB-KW"/>
</dbReference>
<dbReference type="Gene3D" id="6.20.240.60">
    <property type="match status" value="1"/>
</dbReference>
<dbReference type="SUPFAM" id="SSF47090">
    <property type="entry name" value="PGBD-like"/>
    <property type="match status" value="1"/>
</dbReference>
<comment type="caution">
    <text evidence="11">The sequence shown here is derived from an EMBL/GenBank/DDBJ whole genome shotgun (WGS) entry which is preliminary data.</text>
</comment>
<sequence>MRKYKIIALFLLIVFSLTIADEGKMYLTSSAPSLKIGDNGDKVKDMQQELKNWGYFDGQVDGRFGYDTLRSVLNYQRQYGLKANGVADRTTLLTMGLAELIESGTVNAASKSNISNEQLLARAINGEARGEPFEGQVAVGAVILNRVNNSKFPKTVAGVIYQPGAFTAVSDGQINVPINPKSTVVKAARDALAGWDPTDGCLYYWNPATATSKWIWSRKVRYKVGKHWFGI</sequence>
<dbReference type="EMBL" id="ACXX02000006">
    <property type="protein sequence ID" value="EGD47713.1"/>
    <property type="molecule type" value="Genomic_DNA"/>
</dbReference>
<reference evidence="11" key="1">
    <citation type="submission" date="2009-07" db="EMBL/GenBank/DDBJ databases">
        <authorList>
            <consortium name="US DOE Joint Genome Institute (JGI-PGF)"/>
            <person name="Lucas S."/>
            <person name="Copeland A."/>
            <person name="Lapidus A."/>
            <person name="Glavina del Rio T."/>
            <person name="Tice H."/>
            <person name="Bruce D."/>
            <person name="Goodwin L."/>
            <person name="Pitluck S."/>
            <person name="Larimer F."/>
            <person name="Land M.L."/>
            <person name="Mouttaki H."/>
            <person name="He Z."/>
            <person name="Zhou J."/>
            <person name="Hemme C.L."/>
        </authorList>
    </citation>
    <scope>NUCLEOTIDE SEQUENCE</scope>
    <source>
        <strain evidence="11">DSM 2782</strain>
    </source>
</reference>
<keyword evidence="7" id="KW-0961">Cell wall biogenesis/degradation</keyword>
<keyword evidence="6" id="KW-0749">Sporulation</keyword>
<protein>
    <recommendedName>
        <fullName evidence="2 8">Spore cortex-lytic enzyme</fullName>
    </recommendedName>
</protein>
<keyword evidence="5" id="KW-0378">Hydrolase</keyword>
<dbReference type="eggNOG" id="COG3773">
    <property type="taxonomic scope" value="Bacteria"/>
</dbReference>
<dbReference type="InterPro" id="IPR002477">
    <property type="entry name" value="Peptidoglycan-bd-like"/>
</dbReference>
<evidence type="ECO:0000256" key="7">
    <source>
        <dbReference type="ARBA" id="ARBA00023316"/>
    </source>
</evidence>
<evidence type="ECO:0000259" key="9">
    <source>
        <dbReference type="Pfam" id="PF01471"/>
    </source>
</evidence>
<proteinExistence type="inferred from homology"/>
<dbReference type="Pfam" id="PF07486">
    <property type="entry name" value="Hydrolase_2"/>
    <property type="match status" value="1"/>
</dbReference>
<evidence type="ECO:0000256" key="8">
    <source>
        <dbReference type="NCBIfam" id="TIGR02869"/>
    </source>
</evidence>
<evidence type="ECO:0000256" key="6">
    <source>
        <dbReference type="ARBA" id="ARBA00022969"/>
    </source>
</evidence>
<dbReference type="InterPro" id="IPR036366">
    <property type="entry name" value="PGBDSf"/>
</dbReference>
<dbReference type="Gene3D" id="1.10.101.10">
    <property type="entry name" value="PGBD-like superfamily/PGBD"/>
    <property type="match status" value="1"/>
</dbReference>
<dbReference type="InterPro" id="IPR036365">
    <property type="entry name" value="PGBD-like_sf"/>
</dbReference>
<organism evidence="11 12">
    <name type="scientific">Ruminiclostridium papyrosolvens DSM 2782</name>
    <dbReference type="NCBI Taxonomy" id="588581"/>
    <lineage>
        <taxon>Bacteria</taxon>
        <taxon>Bacillati</taxon>
        <taxon>Bacillota</taxon>
        <taxon>Clostridia</taxon>
        <taxon>Eubacteriales</taxon>
        <taxon>Oscillospiraceae</taxon>
        <taxon>Ruminiclostridium</taxon>
    </lineage>
</organism>
<dbReference type="InterPro" id="IPR042047">
    <property type="entry name" value="SleB_dom1"/>
</dbReference>
<dbReference type="InterPro" id="IPR014224">
    <property type="entry name" value="Spore_cortex_SleB"/>
</dbReference>
<dbReference type="NCBIfam" id="TIGR02869">
    <property type="entry name" value="spore_SleB"/>
    <property type="match status" value="1"/>
</dbReference>
<feature type="domain" description="Cell wall hydrolase SleB" evidence="10">
    <location>
        <begin position="130"/>
        <end position="229"/>
    </location>
</feature>
<evidence type="ECO:0000256" key="4">
    <source>
        <dbReference type="ARBA" id="ARBA00022729"/>
    </source>
</evidence>
<keyword evidence="3" id="KW-0309">Germination</keyword>
<dbReference type="Gene3D" id="1.10.10.2520">
    <property type="entry name" value="Cell wall hydrolase SleB, domain 1"/>
    <property type="match status" value="1"/>
</dbReference>
<keyword evidence="4" id="KW-0732">Signal</keyword>
<comment type="similarity">
    <text evidence="1">Belongs to the SleB family.</text>
</comment>
<dbReference type="AlphaFoldDB" id="F1TCJ6"/>
<keyword evidence="12" id="KW-1185">Reference proteome</keyword>
<name>F1TCJ6_9FIRM</name>
<dbReference type="STRING" id="588581.Cpap_2116"/>
<dbReference type="GO" id="GO:0009847">
    <property type="term" value="P:spore germination"/>
    <property type="evidence" value="ECO:0007669"/>
    <property type="project" value="UniProtKB-UniRule"/>
</dbReference>
<dbReference type="OrthoDB" id="9785345at2"/>
<dbReference type="Pfam" id="PF01471">
    <property type="entry name" value="PG_binding_1"/>
    <property type="match status" value="1"/>
</dbReference>
<dbReference type="GO" id="GO:0071555">
    <property type="term" value="P:cell wall organization"/>
    <property type="evidence" value="ECO:0007669"/>
    <property type="project" value="UniProtKB-KW"/>
</dbReference>
<evidence type="ECO:0000259" key="10">
    <source>
        <dbReference type="Pfam" id="PF07486"/>
    </source>
</evidence>
<reference evidence="11" key="2">
    <citation type="submission" date="2011-01" db="EMBL/GenBank/DDBJ databases">
        <title>The Non-contiguous Finished genome of Clostridium papyrosolvens.</title>
        <authorList>
            <person name="Lucas S."/>
            <person name="Copeland A."/>
            <person name="Lapidus A."/>
            <person name="Cheng J.-F."/>
            <person name="Goodwin L."/>
            <person name="Pitluck S."/>
            <person name="Misra M."/>
            <person name="Chertkov O."/>
            <person name="Detter J.C."/>
            <person name="Han C."/>
            <person name="Tapia R."/>
            <person name="Land M."/>
            <person name="Hauser L."/>
            <person name="Kyrpides N."/>
            <person name="Ivanova N."/>
            <person name="Pagani I."/>
            <person name="Mouttaki H."/>
            <person name="He Z."/>
            <person name="Zhou J."/>
            <person name="Hemme C.L."/>
            <person name="Woyke T."/>
        </authorList>
    </citation>
    <scope>NUCLEOTIDE SEQUENCE [LARGE SCALE GENOMIC DNA]</scope>
    <source>
        <strain evidence="11">DSM 2782</strain>
    </source>
</reference>
<dbReference type="Proteomes" id="UP000003860">
    <property type="component" value="Unassembled WGS sequence"/>
</dbReference>
<dbReference type="RefSeq" id="WP_004619049.1">
    <property type="nucleotide sequence ID" value="NZ_ACXX02000006.1"/>
</dbReference>
<feature type="domain" description="Peptidoglycan binding-like" evidence="9">
    <location>
        <begin position="39"/>
        <end position="92"/>
    </location>
</feature>
<evidence type="ECO:0000256" key="2">
    <source>
        <dbReference type="ARBA" id="ARBA00018364"/>
    </source>
</evidence>
<dbReference type="InterPro" id="IPR011105">
    <property type="entry name" value="Cell_wall_hydrolase_SleB"/>
</dbReference>